<dbReference type="GO" id="GO:0005829">
    <property type="term" value="C:cytosol"/>
    <property type="evidence" value="ECO:0007669"/>
    <property type="project" value="UniProtKB-ARBA"/>
</dbReference>
<evidence type="ECO:0000313" key="11">
    <source>
        <dbReference type="EMBL" id="TCI12835.1"/>
    </source>
</evidence>
<evidence type="ECO:0000256" key="5">
    <source>
        <dbReference type="ARBA" id="ARBA00036944"/>
    </source>
</evidence>
<keyword evidence="2" id="KW-0698">rRNA processing</keyword>
<dbReference type="PROSITE" id="PS50889">
    <property type="entry name" value="S4"/>
    <property type="match status" value="1"/>
</dbReference>
<sequence length="550" mass="57728">MNAPQKSVLTLKREARTETAAPALEERLHKVLANAGLGSRRMLEQRIQNGEVEVNGTPATIGASVHAGDRVVIDSKQFVVATDNRDETEVLVYHKPEGVVTTREDPEGRPTVFEQLPRLKGARWVAVGRLDINTTGLLLLTTDGELANALMHPKSGLEREYLCRVHGEVPDEMIEKLKAGVELEDGPARFDEIGIISRGGSHSWFRVVIREGRNREVRRLWDSQGFLVSRLKRIRYGSVELPRMLRRGDCEALGEEAVKQLRQTSGLGAPQPVLTLSPVLHQRRANRNVTEYRPERGAGANWSGSYHDEAREIRAFDRIREEPARGKQQRRKPGKEVNGNVARPERAGGAGGPGRGRKGGGKRGVAPGQELPSVRTWFAGETREGGAGGGGRGGFGGGQRDGGRGGFGGGQREGGRGGFGGGQREGNRGGFGGGQREGGRGGFGGGQQRDGNRGGFGGGQARDGNRAGGRGGKPQGQGGGSPYGGFGGGEGNRSRGGGAGGGNRSAGGQGGRPQQRGGNRPQGHGGGRPHGGGGGGRGGRSGGGNRGGNF</sequence>
<dbReference type="PANTHER" id="PTHR47683:SF3">
    <property type="entry name" value="RIBOSOMAL LARGE SUBUNIT PSEUDOURIDINE SYNTHASE B"/>
    <property type="match status" value="1"/>
</dbReference>
<dbReference type="FunFam" id="3.30.70.580:FF:000009">
    <property type="entry name" value="Pseudouridine synthase"/>
    <property type="match status" value="1"/>
</dbReference>
<dbReference type="InterPro" id="IPR020103">
    <property type="entry name" value="PsdUridine_synth_cat_dom_sf"/>
</dbReference>
<dbReference type="SUPFAM" id="SSF55174">
    <property type="entry name" value="Alpha-L RNA-binding motif"/>
    <property type="match status" value="1"/>
</dbReference>
<dbReference type="CDD" id="cd00165">
    <property type="entry name" value="S4"/>
    <property type="match status" value="1"/>
</dbReference>
<evidence type="ECO:0000256" key="7">
    <source>
        <dbReference type="PROSITE-ProRule" id="PRU00182"/>
    </source>
</evidence>
<dbReference type="InterPro" id="IPR000748">
    <property type="entry name" value="PsdUridine_synth_RsuA/RluB/E/F"/>
</dbReference>
<feature type="compositionally biased region" description="Low complexity" evidence="9">
    <location>
        <begin position="512"/>
        <end position="522"/>
    </location>
</feature>
<evidence type="ECO:0000256" key="3">
    <source>
        <dbReference type="ARBA" id="ARBA00022884"/>
    </source>
</evidence>
<evidence type="ECO:0000259" key="10">
    <source>
        <dbReference type="SMART" id="SM00363"/>
    </source>
</evidence>
<dbReference type="GO" id="GO:0000455">
    <property type="term" value="P:enzyme-directed rRNA pseudouridine synthesis"/>
    <property type="evidence" value="ECO:0007669"/>
    <property type="project" value="UniProtKB-ARBA"/>
</dbReference>
<comment type="catalytic activity">
    <reaction evidence="5">
        <text>uridine(2605) in 23S rRNA = pseudouridine(2605) in 23S rRNA</text>
        <dbReference type="Rhea" id="RHEA:42520"/>
        <dbReference type="Rhea" id="RHEA-COMP:10095"/>
        <dbReference type="Rhea" id="RHEA-COMP:10096"/>
        <dbReference type="ChEBI" id="CHEBI:65314"/>
        <dbReference type="ChEBI" id="CHEBI:65315"/>
        <dbReference type="EC" id="5.4.99.22"/>
    </reaction>
</comment>
<dbReference type="Gene3D" id="3.30.2350.10">
    <property type="entry name" value="Pseudouridine synthase"/>
    <property type="match status" value="1"/>
</dbReference>
<dbReference type="InterPro" id="IPR018496">
    <property type="entry name" value="PsdUridine_synth_RsuA/RluB_CS"/>
</dbReference>
<comment type="similarity">
    <text evidence="1 8">Belongs to the pseudouridine synthase RsuA family.</text>
</comment>
<evidence type="ECO:0000256" key="4">
    <source>
        <dbReference type="ARBA" id="ARBA00023235"/>
    </source>
</evidence>
<comment type="caution">
    <text evidence="11">The sequence shown here is derived from an EMBL/GenBank/DDBJ whole genome shotgun (WGS) entry which is preliminary data.</text>
</comment>
<dbReference type="AlphaFoldDB" id="A0A4R0YTV9"/>
<dbReference type="GO" id="GO:0003723">
    <property type="term" value="F:RNA binding"/>
    <property type="evidence" value="ECO:0007669"/>
    <property type="project" value="UniProtKB-KW"/>
</dbReference>
<keyword evidence="3 7" id="KW-0694">RNA-binding</keyword>
<dbReference type="GO" id="GO:0160139">
    <property type="term" value="F:23S rRNA pseudouridine(2605) synthase activity"/>
    <property type="evidence" value="ECO:0007669"/>
    <property type="project" value="UniProtKB-EC"/>
</dbReference>
<dbReference type="FunFam" id="3.30.70.1560:FF:000001">
    <property type="entry name" value="Pseudouridine synthase"/>
    <property type="match status" value="1"/>
</dbReference>
<dbReference type="Pfam" id="PF01479">
    <property type="entry name" value="S4"/>
    <property type="match status" value="1"/>
</dbReference>
<dbReference type="InterPro" id="IPR002942">
    <property type="entry name" value="S4_RNA-bd"/>
</dbReference>
<dbReference type="NCBIfam" id="TIGR00093">
    <property type="entry name" value="pseudouridine synthase"/>
    <property type="match status" value="1"/>
</dbReference>
<gene>
    <name evidence="11" type="ORF">EZM97_05785</name>
</gene>
<feature type="compositionally biased region" description="Gly residues" evidence="9">
    <location>
        <begin position="523"/>
        <end position="550"/>
    </location>
</feature>
<keyword evidence="12" id="KW-1185">Reference proteome</keyword>
<dbReference type="Pfam" id="PF00849">
    <property type="entry name" value="PseudoU_synth_2"/>
    <property type="match status" value="1"/>
</dbReference>
<dbReference type="PROSITE" id="PS01149">
    <property type="entry name" value="PSI_RSU"/>
    <property type="match status" value="1"/>
</dbReference>
<keyword evidence="4 8" id="KW-0413">Isomerase</keyword>
<dbReference type="Proteomes" id="UP000291822">
    <property type="component" value="Unassembled WGS sequence"/>
</dbReference>
<dbReference type="InterPro" id="IPR036986">
    <property type="entry name" value="S4_RNA-bd_sf"/>
</dbReference>
<dbReference type="RefSeq" id="WP_131150385.1">
    <property type="nucleotide sequence ID" value="NZ_SJTG01000001.1"/>
</dbReference>
<dbReference type="InterPro" id="IPR050343">
    <property type="entry name" value="RsuA_PseudoU_synthase"/>
</dbReference>
<dbReference type="Gene3D" id="3.10.290.10">
    <property type="entry name" value="RNA-binding S4 domain"/>
    <property type="match status" value="1"/>
</dbReference>
<dbReference type="SUPFAM" id="SSF55120">
    <property type="entry name" value="Pseudouridine synthase"/>
    <property type="match status" value="1"/>
</dbReference>
<dbReference type="InterPro" id="IPR006145">
    <property type="entry name" value="PsdUridine_synth_RsuA/RluA"/>
</dbReference>
<evidence type="ECO:0000256" key="2">
    <source>
        <dbReference type="ARBA" id="ARBA00022552"/>
    </source>
</evidence>
<evidence type="ECO:0000256" key="8">
    <source>
        <dbReference type="RuleBase" id="RU003887"/>
    </source>
</evidence>
<feature type="compositionally biased region" description="Gly residues" evidence="9">
    <location>
        <begin position="385"/>
        <end position="511"/>
    </location>
</feature>
<dbReference type="SMART" id="SM00363">
    <property type="entry name" value="S4"/>
    <property type="match status" value="1"/>
</dbReference>
<evidence type="ECO:0000313" key="12">
    <source>
        <dbReference type="Proteomes" id="UP000291822"/>
    </source>
</evidence>
<dbReference type="EC" id="5.4.99.-" evidence="8"/>
<comment type="function">
    <text evidence="6">Responsible for synthesis of pseudouridine from uracil-2605 in 23S ribosomal RNA.</text>
</comment>
<evidence type="ECO:0000256" key="9">
    <source>
        <dbReference type="SAM" id="MobiDB-lite"/>
    </source>
</evidence>
<organism evidence="11 12">
    <name type="scientific">Dyella soli</name>
    <dbReference type="NCBI Taxonomy" id="522319"/>
    <lineage>
        <taxon>Bacteria</taxon>
        <taxon>Pseudomonadati</taxon>
        <taxon>Pseudomonadota</taxon>
        <taxon>Gammaproteobacteria</taxon>
        <taxon>Lysobacterales</taxon>
        <taxon>Rhodanobacteraceae</taxon>
        <taxon>Dyella</taxon>
    </lineage>
</organism>
<reference evidence="11 12" key="1">
    <citation type="submission" date="2019-02" db="EMBL/GenBank/DDBJ databases">
        <title>Dyella amyloliquefaciens sp. nov., isolated from forest soil.</title>
        <authorList>
            <person name="Gao Z.-H."/>
            <person name="Qiu L.-H."/>
        </authorList>
    </citation>
    <scope>NUCLEOTIDE SEQUENCE [LARGE SCALE GENOMIC DNA]</scope>
    <source>
        <strain evidence="11 12">KACC 12747</strain>
    </source>
</reference>
<name>A0A4R0YTV9_9GAMM</name>
<feature type="domain" description="RNA-binding S4" evidence="10">
    <location>
        <begin position="26"/>
        <end position="85"/>
    </location>
</feature>
<feature type="region of interest" description="Disordered" evidence="9">
    <location>
        <begin position="317"/>
        <end position="550"/>
    </location>
</feature>
<accession>A0A4R0YTV9</accession>
<dbReference type="EMBL" id="SJTG01000001">
    <property type="protein sequence ID" value="TCI12835.1"/>
    <property type="molecule type" value="Genomic_DNA"/>
</dbReference>
<dbReference type="PANTHER" id="PTHR47683">
    <property type="entry name" value="PSEUDOURIDINE SYNTHASE FAMILY PROTEIN-RELATED"/>
    <property type="match status" value="1"/>
</dbReference>
<evidence type="ECO:0000256" key="1">
    <source>
        <dbReference type="ARBA" id="ARBA00008348"/>
    </source>
</evidence>
<protein>
    <recommendedName>
        <fullName evidence="8">Pseudouridine synthase</fullName>
        <ecNumber evidence="8">5.4.99.-</ecNumber>
    </recommendedName>
</protein>
<proteinExistence type="inferred from homology"/>
<evidence type="ECO:0000256" key="6">
    <source>
        <dbReference type="ARBA" id="ARBA00037383"/>
    </source>
</evidence>